<evidence type="ECO:0000256" key="2">
    <source>
        <dbReference type="ARBA" id="ARBA00023125"/>
    </source>
</evidence>
<dbReference type="InterPro" id="IPR000524">
    <property type="entry name" value="Tscrpt_reg_HTH_GntR"/>
</dbReference>
<dbReference type="GO" id="GO:0003677">
    <property type="term" value="F:DNA binding"/>
    <property type="evidence" value="ECO:0007669"/>
    <property type="project" value="UniProtKB-KW"/>
</dbReference>
<dbReference type="EMBL" id="CP035758">
    <property type="protein sequence ID" value="QBD77807.1"/>
    <property type="molecule type" value="Genomic_DNA"/>
</dbReference>
<dbReference type="AlphaFoldDB" id="A0A4P6JQU5"/>
<dbReference type="GO" id="GO:0003700">
    <property type="term" value="F:DNA-binding transcription factor activity"/>
    <property type="evidence" value="ECO:0007669"/>
    <property type="project" value="InterPro"/>
</dbReference>
<dbReference type="PANTHER" id="PTHR43537">
    <property type="entry name" value="TRANSCRIPTIONAL REGULATOR, GNTR FAMILY"/>
    <property type="match status" value="1"/>
</dbReference>
<dbReference type="Pfam" id="PF00392">
    <property type="entry name" value="GntR"/>
    <property type="match status" value="1"/>
</dbReference>
<dbReference type="Gene3D" id="1.10.10.10">
    <property type="entry name" value="Winged helix-like DNA-binding domain superfamily/Winged helix DNA-binding domain"/>
    <property type="match status" value="1"/>
</dbReference>
<dbReference type="RefSeq" id="WP_129888860.1">
    <property type="nucleotide sequence ID" value="NZ_CP035758.1"/>
</dbReference>
<dbReference type="SUPFAM" id="SSF48008">
    <property type="entry name" value="GntR ligand-binding domain-like"/>
    <property type="match status" value="1"/>
</dbReference>
<dbReference type="OrthoDB" id="9816541at2"/>
<evidence type="ECO:0000256" key="1">
    <source>
        <dbReference type="ARBA" id="ARBA00023015"/>
    </source>
</evidence>
<dbReference type="PANTHER" id="PTHR43537:SF5">
    <property type="entry name" value="UXU OPERON TRANSCRIPTIONAL REGULATOR"/>
    <property type="match status" value="1"/>
</dbReference>
<accession>A0A4P6JQU5</accession>
<dbReference type="InterPro" id="IPR036388">
    <property type="entry name" value="WH-like_DNA-bd_sf"/>
</dbReference>
<keyword evidence="1" id="KW-0805">Transcription regulation</keyword>
<feature type="domain" description="HTH gntR-type" evidence="4">
    <location>
        <begin position="13"/>
        <end position="81"/>
    </location>
</feature>
<keyword evidence="3" id="KW-0804">Transcription</keyword>
<sequence>MTLVTKENGSTYRPGYEIVAARIIEFIKISGLQPGDRLPTEQKLGIQLGVSRAMVREAVKILTASGHVKTRRGSGTYVGDGTQPLAAAAINFSMPVDPEHIRALFEFRSMQEMLTARLAAERITLAELRSLDKFLSLCRQGAETEQWKQFIENYDAFHLGIAQAAHNIFLAETVAFVLKILRGVVKMLMDDEHHLLLDIVEQQEKIFNSIKEGDADNAAQDMRSHIEDILLIYQQNVRKRLSVDILV</sequence>
<dbReference type="PROSITE" id="PS50949">
    <property type="entry name" value="HTH_GNTR"/>
    <property type="match status" value="1"/>
</dbReference>
<keyword evidence="6" id="KW-1185">Reference proteome</keyword>
<dbReference type="InterPro" id="IPR011711">
    <property type="entry name" value="GntR_C"/>
</dbReference>
<evidence type="ECO:0000259" key="4">
    <source>
        <dbReference type="PROSITE" id="PS50949"/>
    </source>
</evidence>
<dbReference type="CDD" id="cd07377">
    <property type="entry name" value="WHTH_GntR"/>
    <property type="match status" value="1"/>
</dbReference>
<evidence type="ECO:0000313" key="6">
    <source>
        <dbReference type="Proteomes" id="UP000290365"/>
    </source>
</evidence>
<dbReference type="SMART" id="SM00895">
    <property type="entry name" value="FCD"/>
    <property type="match status" value="1"/>
</dbReference>
<gene>
    <name evidence="5" type="ORF">EPA93_18130</name>
</gene>
<dbReference type="Proteomes" id="UP000290365">
    <property type="component" value="Chromosome"/>
</dbReference>
<reference evidence="5 6" key="1">
    <citation type="submission" date="2019-01" db="EMBL/GenBank/DDBJ databases">
        <title>Ktedonosporobacter rubrisoli SCAWS-G2.</title>
        <authorList>
            <person name="Huang Y."/>
            <person name="Yan B."/>
        </authorList>
    </citation>
    <scope>NUCLEOTIDE SEQUENCE [LARGE SCALE GENOMIC DNA]</scope>
    <source>
        <strain evidence="5 6">SCAWS-G2</strain>
    </source>
</reference>
<keyword evidence="2" id="KW-0238">DNA-binding</keyword>
<organism evidence="5 6">
    <name type="scientific">Ktedonosporobacter rubrisoli</name>
    <dbReference type="NCBI Taxonomy" id="2509675"/>
    <lineage>
        <taxon>Bacteria</taxon>
        <taxon>Bacillati</taxon>
        <taxon>Chloroflexota</taxon>
        <taxon>Ktedonobacteria</taxon>
        <taxon>Ktedonobacterales</taxon>
        <taxon>Ktedonosporobacteraceae</taxon>
        <taxon>Ktedonosporobacter</taxon>
    </lineage>
</organism>
<dbReference type="PRINTS" id="PR00035">
    <property type="entry name" value="HTHGNTR"/>
</dbReference>
<evidence type="ECO:0000313" key="5">
    <source>
        <dbReference type="EMBL" id="QBD77807.1"/>
    </source>
</evidence>
<dbReference type="Gene3D" id="1.20.120.530">
    <property type="entry name" value="GntR ligand-binding domain-like"/>
    <property type="match status" value="1"/>
</dbReference>
<protein>
    <submittedName>
        <fullName evidence="5">FadR family transcriptional regulator</fullName>
    </submittedName>
</protein>
<dbReference type="InterPro" id="IPR036390">
    <property type="entry name" value="WH_DNA-bd_sf"/>
</dbReference>
<dbReference type="KEGG" id="kbs:EPA93_18130"/>
<name>A0A4P6JQU5_KTERU</name>
<proteinExistence type="predicted"/>
<evidence type="ECO:0000256" key="3">
    <source>
        <dbReference type="ARBA" id="ARBA00023163"/>
    </source>
</evidence>
<dbReference type="Pfam" id="PF07729">
    <property type="entry name" value="FCD"/>
    <property type="match status" value="1"/>
</dbReference>
<dbReference type="SMART" id="SM00345">
    <property type="entry name" value="HTH_GNTR"/>
    <property type="match status" value="1"/>
</dbReference>
<dbReference type="InterPro" id="IPR008920">
    <property type="entry name" value="TF_FadR/GntR_C"/>
</dbReference>
<dbReference type="SUPFAM" id="SSF46785">
    <property type="entry name" value="Winged helix' DNA-binding domain"/>
    <property type="match status" value="1"/>
</dbReference>